<name>A0A6C0LV03_9ZZZZ</name>
<proteinExistence type="predicted"/>
<dbReference type="AlphaFoldDB" id="A0A6C0LV03"/>
<reference evidence="1" key="1">
    <citation type="journal article" date="2020" name="Nature">
        <title>Giant virus diversity and host interactions through global metagenomics.</title>
        <authorList>
            <person name="Schulz F."/>
            <person name="Roux S."/>
            <person name="Paez-Espino D."/>
            <person name="Jungbluth S."/>
            <person name="Walsh D.A."/>
            <person name="Denef V.J."/>
            <person name="McMahon K.D."/>
            <person name="Konstantinidis K.T."/>
            <person name="Eloe-Fadrosh E.A."/>
            <person name="Kyrpides N.C."/>
            <person name="Woyke T."/>
        </authorList>
    </citation>
    <scope>NUCLEOTIDE SEQUENCE</scope>
    <source>
        <strain evidence="1">GVMAG-S-1016704-121</strain>
    </source>
</reference>
<dbReference type="EMBL" id="MN740557">
    <property type="protein sequence ID" value="QHU33394.1"/>
    <property type="molecule type" value="Genomic_DNA"/>
</dbReference>
<protein>
    <submittedName>
        <fullName evidence="1">Uncharacterized protein</fullName>
    </submittedName>
</protein>
<evidence type="ECO:0000313" key="1">
    <source>
        <dbReference type="EMBL" id="QHU33394.1"/>
    </source>
</evidence>
<sequence length="148" mass="16398">MQDILIGQLAMNISTIILHAMKNAASDEQVSPDTCNPDDGGAVDEVMNQLSEHIMVELTKSLVERAKRVKSEEVPSAAAVDTVKRLGVAASERITKSMDNSTIDTARKISDAKLIIQDMQMWGKKQWSGTKKNEFLTYTAQLYNILEQ</sequence>
<accession>A0A6C0LV03</accession>
<organism evidence="1">
    <name type="scientific">viral metagenome</name>
    <dbReference type="NCBI Taxonomy" id="1070528"/>
    <lineage>
        <taxon>unclassified sequences</taxon>
        <taxon>metagenomes</taxon>
        <taxon>organismal metagenomes</taxon>
    </lineage>
</organism>